<gene>
    <name evidence="8" type="ORF">COM96_18520</name>
</gene>
<dbReference type="PROSITE" id="PS51736">
    <property type="entry name" value="RECOMBINASES_3"/>
    <property type="match status" value="1"/>
</dbReference>
<evidence type="ECO:0000256" key="1">
    <source>
        <dbReference type="ARBA" id="ARBA00009913"/>
    </source>
</evidence>
<dbReference type="Gene3D" id="3.40.50.1390">
    <property type="entry name" value="Resolvase, N-terminal catalytic domain"/>
    <property type="match status" value="1"/>
</dbReference>
<keyword evidence="3" id="KW-0238">DNA-binding</keyword>
<name>A0A2A7HU56_BACCE</name>
<dbReference type="GO" id="GO:0003677">
    <property type="term" value="F:DNA binding"/>
    <property type="evidence" value="ECO:0007669"/>
    <property type="project" value="UniProtKB-KW"/>
</dbReference>
<dbReference type="GO" id="GO:0000150">
    <property type="term" value="F:DNA strand exchange activity"/>
    <property type="evidence" value="ECO:0007669"/>
    <property type="project" value="InterPro"/>
</dbReference>
<dbReference type="InterPro" id="IPR006119">
    <property type="entry name" value="Resolv_N"/>
</dbReference>
<evidence type="ECO:0000256" key="3">
    <source>
        <dbReference type="ARBA" id="ARBA00023125"/>
    </source>
</evidence>
<dbReference type="PANTHER" id="PTHR30461">
    <property type="entry name" value="DNA-INVERTASE FROM LAMBDOID PROPHAGE"/>
    <property type="match status" value="1"/>
</dbReference>
<protein>
    <submittedName>
        <fullName evidence="8">Resolvase</fullName>
    </submittedName>
</protein>
<feature type="domain" description="Resolvase/invertase-type recombinase catalytic" evidence="7">
    <location>
        <begin position="1"/>
        <end position="138"/>
    </location>
</feature>
<sequence>MKYGYARVSSAGQKLSTQVKQLQEVGCDTIFKEKVSGRKKEDREQFNLLLDTVREGDIIVVTKLDRFARSTKDALNTIEYLSGKGVSLIVLNMGGDKIDTSTAIGKLMVTVLSGIAEFEADMIRERQLEGIEEAKKRGVYKGRPKKYTENNRSLQYALGLFYNRETNKMTVREIEEITKISRATLYRAVREQESVME</sequence>
<dbReference type="AlphaFoldDB" id="A0A2A7HU56"/>
<evidence type="ECO:0000313" key="8">
    <source>
        <dbReference type="EMBL" id="PEC20582.1"/>
    </source>
</evidence>
<feature type="active site" description="O-(5'-phospho-DNA)-serine intermediate" evidence="5 6">
    <location>
        <position position="9"/>
    </location>
</feature>
<reference evidence="8 9" key="1">
    <citation type="submission" date="2017-09" db="EMBL/GenBank/DDBJ databases">
        <title>Large-scale bioinformatics analysis of Bacillus genomes uncovers conserved roles of natural products in bacterial physiology.</title>
        <authorList>
            <consortium name="Agbiome Team Llc"/>
            <person name="Bleich R.M."/>
            <person name="Grubbs K.J."/>
            <person name="Santa Maria K.C."/>
            <person name="Allen S.E."/>
            <person name="Farag S."/>
            <person name="Shank E.A."/>
            <person name="Bowers A."/>
        </authorList>
    </citation>
    <scope>NUCLEOTIDE SEQUENCE [LARGE SCALE GENOMIC DNA]</scope>
    <source>
        <strain evidence="8 9">AFS096845</strain>
    </source>
</reference>
<dbReference type="GO" id="GO:0015074">
    <property type="term" value="P:DNA integration"/>
    <property type="evidence" value="ECO:0007669"/>
    <property type="project" value="UniProtKB-KW"/>
</dbReference>
<dbReference type="Proteomes" id="UP000220006">
    <property type="component" value="Unassembled WGS sequence"/>
</dbReference>
<evidence type="ECO:0000256" key="5">
    <source>
        <dbReference type="PIRSR" id="PIRSR606118-50"/>
    </source>
</evidence>
<dbReference type="CDD" id="cd03768">
    <property type="entry name" value="SR_ResInv"/>
    <property type="match status" value="1"/>
</dbReference>
<evidence type="ECO:0000259" key="7">
    <source>
        <dbReference type="PROSITE" id="PS51736"/>
    </source>
</evidence>
<dbReference type="SUPFAM" id="SSF53041">
    <property type="entry name" value="Resolvase-like"/>
    <property type="match status" value="1"/>
</dbReference>
<organism evidence="8 9">
    <name type="scientific">Bacillus cereus</name>
    <dbReference type="NCBI Taxonomy" id="1396"/>
    <lineage>
        <taxon>Bacteria</taxon>
        <taxon>Bacillati</taxon>
        <taxon>Bacillota</taxon>
        <taxon>Bacilli</taxon>
        <taxon>Bacillales</taxon>
        <taxon>Bacillaceae</taxon>
        <taxon>Bacillus</taxon>
        <taxon>Bacillus cereus group</taxon>
    </lineage>
</organism>
<comment type="caution">
    <text evidence="8">The sequence shown here is derived from an EMBL/GenBank/DDBJ whole genome shotgun (WGS) entry which is preliminary data.</text>
</comment>
<dbReference type="InterPro" id="IPR050639">
    <property type="entry name" value="SSR_resolvase"/>
</dbReference>
<dbReference type="SMART" id="SM00857">
    <property type="entry name" value="Resolvase"/>
    <property type="match status" value="1"/>
</dbReference>
<dbReference type="PANTHER" id="PTHR30461:SF26">
    <property type="entry name" value="RESOLVASE HOMOLOG YNEB"/>
    <property type="match status" value="1"/>
</dbReference>
<accession>A0A2A7HU56</accession>
<comment type="similarity">
    <text evidence="1">Belongs to the site-specific recombinase resolvase family.</text>
</comment>
<dbReference type="PROSITE" id="PS00397">
    <property type="entry name" value="RECOMBINASES_1"/>
    <property type="match status" value="1"/>
</dbReference>
<proteinExistence type="inferred from homology"/>
<keyword evidence="2" id="KW-0229">DNA integration</keyword>
<dbReference type="InterPro" id="IPR006118">
    <property type="entry name" value="Recombinase_CS"/>
</dbReference>
<evidence type="ECO:0000313" key="9">
    <source>
        <dbReference type="Proteomes" id="UP000220006"/>
    </source>
</evidence>
<dbReference type="Pfam" id="PF00239">
    <property type="entry name" value="Resolvase"/>
    <property type="match status" value="1"/>
</dbReference>
<dbReference type="RefSeq" id="WP_097905009.1">
    <property type="nucleotide sequence ID" value="NZ_NVLK01000039.1"/>
</dbReference>
<dbReference type="InterPro" id="IPR036162">
    <property type="entry name" value="Resolvase-like_N_sf"/>
</dbReference>
<evidence type="ECO:0000256" key="2">
    <source>
        <dbReference type="ARBA" id="ARBA00022908"/>
    </source>
</evidence>
<keyword evidence="4" id="KW-0233">DNA recombination</keyword>
<evidence type="ECO:0000256" key="6">
    <source>
        <dbReference type="PROSITE-ProRule" id="PRU10137"/>
    </source>
</evidence>
<evidence type="ECO:0000256" key="4">
    <source>
        <dbReference type="ARBA" id="ARBA00023172"/>
    </source>
</evidence>
<dbReference type="EMBL" id="NVLK01000039">
    <property type="protein sequence ID" value="PEC20582.1"/>
    <property type="molecule type" value="Genomic_DNA"/>
</dbReference>